<dbReference type="Proteomes" id="UP001174694">
    <property type="component" value="Unassembled WGS sequence"/>
</dbReference>
<comment type="caution">
    <text evidence="2">The sequence shown here is derived from an EMBL/GenBank/DDBJ whole genome shotgun (WGS) entry which is preliminary data.</text>
</comment>
<protein>
    <submittedName>
        <fullName evidence="2">Uncharacterized protein</fullName>
    </submittedName>
</protein>
<gene>
    <name evidence="2" type="ORF">NKR23_g9434</name>
</gene>
<reference evidence="2" key="1">
    <citation type="submission" date="2022-07" db="EMBL/GenBank/DDBJ databases">
        <title>Fungi with potential for degradation of polypropylene.</title>
        <authorList>
            <person name="Gostincar C."/>
        </authorList>
    </citation>
    <scope>NUCLEOTIDE SEQUENCE</scope>
    <source>
        <strain evidence="2">EXF-13308</strain>
    </source>
</reference>
<keyword evidence="3" id="KW-1185">Reference proteome</keyword>
<feature type="region of interest" description="Disordered" evidence="1">
    <location>
        <begin position="450"/>
        <end position="480"/>
    </location>
</feature>
<feature type="compositionally biased region" description="Low complexity" evidence="1">
    <location>
        <begin position="56"/>
        <end position="67"/>
    </location>
</feature>
<evidence type="ECO:0000313" key="2">
    <source>
        <dbReference type="EMBL" id="KAJ9137164.1"/>
    </source>
</evidence>
<accession>A0AA38VK60</accession>
<dbReference type="PANTHER" id="PTHR34706">
    <property type="entry name" value="SLR1338 PROTEIN"/>
    <property type="match status" value="1"/>
</dbReference>
<organism evidence="2 3">
    <name type="scientific">Pleurostoma richardsiae</name>
    <dbReference type="NCBI Taxonomy" id="41990"/>
    <lineage>
        <taxon>Eukaryota</taxon>
        <taxon>Fungi</taxon>
        <taxon>Dikarya</taxon>
        <taxon>Ascomycota</taxon>
        <taxon>Pezizomycotina</taxon>
        <taxon>Sordariomycetes</taxon>
        <taxon>Sordariomycetidae</taxon>
        <taxon>Calosphaeriales</taxon>
        <taxon>Pleurostomataceae</taxon>
        <taxon>Pleurostoma</taxon>
    </lineage>
</organism>
<sequence>MHEMIRQDCLPGDSLTPKLLELVEESMLLEEPKDRKSARVLHEKFVKILGTFEQESGLSSSMLSPLPNEVDRSSTLNRSNEETLQPQSPGPAASKMGRFKDGLKRGVGQAAASIAALRNSPTTPELPPRRPVLAPIQGHGEPRSMSDPTPENAMNVPSPTISGPAFPHRHSLVVPGLGIRSPSATSSVASFESHLVPSLDNLYLSLAEAREWKMGKKAYDLTKARDSNKIISSLQAELVRREHIFLVETSIKMKAHAARVLEAFDTLAYIAKKDKNKVQLAFTSTLEEKIHGSTEISPLMKVLQECGYDQLGCFMEEKLTWLVDNILIERLVPETLPPSTSRRRPSDARPLQNHPISLIVFTDGRWGDDTDGAVGVQNAIQRLIDCVKQHNLPRTRIMIQFIQFGDDEIGKRHLKYLVDYAKSQNCDIVDTTSIDGNICSMMIGSINHKHGSEEVESPNNGLPRSFAESEGVVTNGDGLS</sequence>
<proteinExistence type="predicted"/>
<evidence type="ECO:0000313" key="3">
    <source>
        <dbReference type="Proteomes" id="UP001174694"/>
    </source>
</evidence>
<feature type="region of interest" description="Disordered" evidence="1">
    <location>
        <begin position="56"/>
        <end position="99"/>
    </location>
</feature>
<dbReference type="AlphaFoldDB" id="A0AA38VK60"/>
<feature type="compositionally biased region" description="Polar residues" evidence="1">
    <location>
        <begin position="73"/>
        <end position="87"/>
    </location>
</feature>
<name>A0AA38VK60_9PEZI</name>
<dbReference type="EMBL" id="JANBVO010000036">
    <property type="protein sequence ID" value="KAJ9137164.1"/>
    <property type="molecule type" value="Genomic_DNA"/>
</dbReference>
<feature type="region of interest" description="Disordered" evidence="1">
    <location>
        <begin position="115"/>
        <end position="164"/>
    </location>
</feature>
<evidence type="ECO:0000256" key="1">
    <source>
        <dbReference type="SAM" id="MobiDB-lite"/>
    </source>
</evidence>
<dbReference type="PANTHER" id="PTHR34706:SF1">
    <property type="entry name" value="VWFA DOMAIN-CONTAINING PROTEIN"/>
    <property type="match status" value="1"/>
</dbReference>